<dbReference type="EMBL" id="JAULSW010000001">
    <property type="protein sequence ID" value="KAK3393375.1"/>
    <property type="molecule type" value="Genomic_DNA"/>
</dbReference>
<organism evidence="1 2">
    <name type="scientific">Podospora didyma</name>
    <dbReference type="NCBI Taxonomy" id="330526"/>
    <lineage>
        <taxon>Eukaryota</taxon>
        <taxon>Fungi</taxon>
        <taxon>Dikarya</taxon>
        <taxon>Ascomycota</taxon>
        <taxon>Pezizomycotina</taxon>
        <taxon>Sordariomycetes</taxon>
        <taxon>Sordariomycetidae</taxon>
        <taxon>Sordariales</taxon>
        <taxon>Podosporaceae</taxon>
        <taxon>Podospora</taxon>
    </lineage>
</organism>
<evidence type="ECO:0000313" key="1">
    <source>
        <dbReference type="EMBL" id="KAK3393375.1"/>
    </source>
</evidence>
<comment type="caution">
    <text evidence="1">The sequence shown here is derived from an EMBL/GenBank/DDBJ whole genome shotgun (WGS) entry which is preliminary data.</text>
</comment>
<keyword evidence="2" id="KW-1185">Reference proteome</keyword>
<evidence type="ECO:0000313" key="2">
    <source>
        <dbReference type="Proteomes" id="UP001285441"/>
    </source>
</evidence>
<sequence length="172" mass="19596">MGRGGQFRSRHFVTGVSIYCQKKQMKLQSDIVAQVRPCPLSSLSFKPLISLWRPLLTLGPLVDATSASTDDSHLDAVVSRMKSISANVRFVALSETAPNSGDIATWAWSNRTNPQLPAHRYTFSGEFRPVQIQDFVHAFDVKTNDFQFDKSERRRWSQEKDIHRKPPTFLFL</sequence>
<gene>
    <name evidence="1" type="ORF">B0H63DRAFT_16714</name>
</gene>
<name>A0AAE0P5J0_9PEZI</name>
<dbReference type="Proteomes" id="UP001285441">
    <property type="component" value="Unassembled WGS sequence"/>
</dbReference>
<reference evidence="1" key="1">
    <citation type="journal article" date="2023" name="Mol. Phylogenet. Evol.">
        <title>Genome-scale phylogeny and comparative genomics of the fungal order Sordariales.</title>
        <authorList>
            <person name="Hensen N."/>
            <person name="Bonometti L."/>
            <person name="Westerberg I."/>
            <person name="Brannstrom I.O."/>
            <person name="Guillou S."/>
            <person name="Cros-Aarteil S."/>
            <person name="Calhoun S."/>
            <person name="Haridas S."/>
            <person name="Kuo A."/>
            <person name="Mondo S."/>
            <person name="Pangilinan J."/>
            <person name="Riley R."/>
            <person name="LaButti K."/>
            <person name="Andreopoulos B."/>
            <person name="Lipzen A."/>
            <person name="Chen C."/>
            <person name="Yan M."/>
            <person name="Daum C."/>
            <person name="Ng V."/>
            <person name="Clum A."/>
            <person name="Steindorff A."/>
            <person name="Ohm R.A."/>
            <person name="Martin F."/>
            <person name="Silar P."/>
            <person name="Natvig D.O."/>
            <person name="Lalanne C."/>
            <person name="Gautier V."/>
            <person name="Ament-Velasquez S.L."/>
            <person name="Kruys A."/>
            <person name="Hutchinson M.I."/>
            <person name="Powell A.J."/>
            <person name="Barry K."/>
            <person name="Miller A.N."/>
            <person name="Grigoriev I.V."/>
            <person name="Debuchy R."/>
            <person name="Gladieux P."/>
            <person name="Hiltunen Thoren M."/>
            <person name="Johannesson H."/>
        </authorList>
    </citation>
    <scope>NUCLEOTIDE SEQUENCE</scope>
    <source>
        <strain evidence="1">CBS 232.78</strain>
    </source>
</reference>
<dbReference type="AlphaFoldDB" id="A0AAE0P5J0"/>
<accession>A0AAE0P5J0</accession>
<proteinExistence type="predicted"/>
<dbReference type="InterPro" id="IPR027417">
    <property type="entry name" value="P-loop_NTPase"/>
</dbReference>
<reference evidence="1" key="2">
    <citation type="submission" date="2023-06" db="EMBL/GenBank/DDBJ databases">
        <authorList>
            <consortium name="Lawrence Berkeley National Laboratory"/>
            <person name="Haridas S."/>
            <person name="Hensen N."/>
            <person name="Bonometti L."/>
            <person name="Westerberg I."/>
            <person name="Brannstrom I.O."/>
            <person name="Guillou S."/>
            <person name="Cros-Aarteil S."/>
            <person name="Calhoun S."/>
            <person name="Kuo A."/>
            <person name="Mondo S."/>
            <person name="Pangilinan J."/>
            <person name="Riley R."/>
            <person name="LaButti K."/>
            <person name="Andreopoulos B."/>
            <person name="Lipzen A."/>
            <person name="Chen C."/>
            <person name="Yanf M."/>
            <person name="Daum C."/>
            <person name="Ng V."/>
            <person name="Clum A."/>
            <person name="Steindorff A."/>
            <person name="Ohm R."/>
            <person name="Martin F."/>
            <person name="Silar P."/>
            <person name="Natvig D."/>
            <person name="Lalanne C."/>
            <person name="Gautier V."/>
            <person name="Ament-velasquez S.L."/>
            <person name="Kruys A."/>
            <person name="Hutchinson M.I."/>
            <person name="Powell A.J."/>
            <person name="Barry K."/>
            <person name="Miller A.N."/>
            <person name="Grigoriev I.V."/>
            <person name="Debuchy R."/>
            <person name="Gladieux P."/>
            <person name="Thoren M.H."/>
            <person name="Johannesson H."/>
        </authorList>
    </citation>
    <scope>NUCLEOTIDE SEQUENCE</scope>
    <source>
        <strain evidence="1">CBS 232.78</strain>
    </source>
</reference>
<protein>
    <submittedName>
        <fullName evidence="1">Uncharacterized protein</fullName>
    </submittedName>
</protein>
<dbReference type="Gene3D" id="3.40.50.300">
    <property type="entry name" value="P-loop containing nucleotide triphosphate hydrolases"/>
    <property type="match status" value="2"/>
</dbReference>